<feature type="transmembrane region" description="Helical" evidence="1">
    <location>
        <begin position="225"/>
        <end position="247"/>
    </location>
</feature>
<keyword evidence="3" id="KW-1185">Reference proteome</keyword>
<organism evidence="2 3">
    <name type="scientific">Hohenbuehelia grisea</name>
    <dbReference type="NCBI Taxonomy" id="104357"/>
    <lineage>
        <taxon>Eukaryota</taxon>
        <taxon>Fungi</taxon>
        <taxon>Dikarya</taxon>
        <taxon>Basidiomycota</taxon>
        <taxon>Agaricomycotina</taxon>
        <taxon>Agaricomycetes</taxon>
        <taxon>Agaricomycetidae</taxon>
        <taxon>Agaricales</taxon>
        <taxon>Pleurotineae</taxon>
        <taxon>Pleurotaceae</taxon>
        <taxon>Hohenbuehelia</taxon>
    </lineage>
</organism>
<feature type="transmembrane region" description="Helical" evidence="1">
    <location>
        <begin position="191"/>
        <end position="213"/>
    </location>
</feature>
<evidence type="ECO:0000313" key="3">
    <source>
        <dbReference type="Proteomes" id="UP001556367"/>
    </source>
</evidence>
<name>A0ABR3JIE5_9AGAR</name>
<feature type="transmembrane region" description="Helical" evidence="1">
    <location>
        <begin position="46"/>
        <end position="68"/>
    </location>
</feature>
<keyword evidence="1" id="KW-1133">Transmembrane helix</keyword>
<evidence type="ECO:0000313" key="2">
    <source>
        <dbReference type="EMBL" id="KAL0955529.1"/>
    </source>
</evidence>
<proteinExistence type="predicted"/>
<dbReference type="EMBL" id="JASNQZ010000006">
    <property type="protein sequence ID" value="KAL0955529.1"/>
    <property type="molecule type" value="Genomic_DNA"/>
</dbReference>
<gene>
    <name evidence="2" type="ORF">HGRIS_001767</name>
</gene>
<keyword evidence="1" id="KW-0812">Transmembrane</keyword>
<sequence>MINSTQALVISIFPLSFLQGVFSVLVGAYLYLVWFPRKHLRTRRSWLGLGTVLLMYAMSTTHFVMVFYQDLTGFGGGPNQTPNPRKFAIFGLAQIALELVNCSLADVLLVWRTWAIWNKDWRVAALPALLVVGSTSKFCHALTSCGLTAAFSAASYVGIGMAYAHLHHIKGDDLQAVFEEAMLPAVRNFQLSGYILSTVTNILLTSLIAYKLLSHHRAMKSTMGFSMLVLETLVIIESGALYSLAWVRRQVLNV</sequence>
<feature type="transmembrane region" description="Helical" evidence="1">
    <location>
        <begin position="12"/>
        <end position="34"/>
    </location>
</feature>
<protein>
    <submittedName>
        <fullName evidence="2">Uncharacterized protein</fullName>
    </submittedName>
</protein>
<evidence type="ECO:0000256" key="1">
    <source>
        <dbReference type="SAM" id="Phobius"/>
    </source>
</evidence>
<accession>A0ABR3JIE5</accession>
<feature type="transmembrane region" description="Helical" evidence="1">
    <location>
        <begin position="88"/>
        <end position="111"/>
    </location>
</feature>
<keyword evidence="1" id="KW-0472">Membrane</keyword>
<reference evidence="3" key="1">
    <citation type="submission" date="2024-06" db="EMBL/GenBank/DDBJ databases">
        <title>Multi-omics analyses provide insights into the biosynthesis of the anticancer antibiotic pleurotin in Hohenbuehelia grisea.</title>
        <authorList>
            <person name="Weaver J.A."/>
            <person name="Alberti F."/>
        </authorList>
    </citation>
    <scope>NUCLEOTIDE SEQUENCE [LARGE SCALE GENOMIC DNA]</scope>
    <source>
        <strain evidence="3">T-177</strain>
    </source>
</reference>
<dbReference type="Proteomes" id="UP001556367">
    <property type="component" value="Unassembled WGS sequence"/>
</dbReference>
<comment type="caution">
    <text evidence="2">The sequence shown here is derived from an EMBL/GenBank/DDBJ whole genome shotgun (WGS) entry which is preliminary data.</text>
</comment>